<name>A0AAN6U450_9PEZI</name>
<comment type="caution">
    <text evidence="2">The sequence shown here is derived from an EMBL/GenBank/DDBJ whole genome shotgun (WGS) entry which is preliminary data.</text>
</comment>
<dbReference type="RefSeq" id="XP_062649391.1">
    <property type="nucleotide sequence ID" value="XM_062796933.1"/>
</dbReference>
<sequence>MSDRHYSDPSARAAAGTSTNAARNGQPTPRCPVRRETSSLGSPLILEMTQETEAEGRQESWTQQIQPQTDAHDPAGFPQSEMPPLRGYRAAVYSLADWGMERRARGSRWFGPAGFFCESQGTRAVSSENVQDFDDNSAHETADSGAVINPTGTPFRPSRMRLVVEGEVPDAPRAPVRTMEALGVSWNYRGDILSGRIFRQIGRVYCTVISPPNQEAGWPTAAAKIVFFEEAAARRFWDFYGREGTQRRPFVVGGLTAIVERNRTRAMVNVKALFAEFTANFYFEMDEILVSTEIRHTYYGVQLFRTAEFRFGSFRAQSQNAFRLLNGRPGLSIRYGRDPCAL</sequence>
<reference evidence="2" key="1">
    <citation type="journal article" date="2023" name="Mol. Phylogenet. Evol.">
        <title>Genome-scale phylogeny and comparative genomics of the fungal order Sordariales.</title>
        <authorList>
            <person name="Hensen N."/>
            <person name="Bonometti L."/>
            <person name="Westerberg I."/>
            <person name="Brannstrom I.O."/>
            <person name="Guillou S."/>
            <person name="Cros-Aarteil S."/>
            <person name="Calhoun S."/>
            <person name="Haridas S."/>
            <person name="Kuo A."/>
            <person name="Mondo S."/>
            <person name="Pangilinan J."/>
            <person name="Riley R."/>
            <person name="LaButti K."/>
            <person name="Andreopoulos B."/>
            <person name="Lipzen A."/>
            <person name="Chen C."/>
            <person name="Yan M."/>
            <person name="Daum C."/>
            <person name="Ng V."/>
            <person name="Clum A."/>
            <person name="Steindorff A."/>
            <person name="Ohm R.A."/>
            <person name="Martin F."/>
            <person name="Silar P."/>
            <person name="Natvig D.O."/>
            <person name="Lalanne C."/>
            <person name="Gautier V."/>
            <person name="Ament-Velasquez S.L."/>
            <person name="Kruys A."/>
            <person name="Hutchinson M.I."/>
            <person name="Powell A.J."/>
            <person name="Barry K."/>
            <person name="Miller A.N."/>
            <person name="Grigoriev I.V."/>
            <person name="Debuchy R."/>
            <person name="Gladieux P."/>
            <person name="Hiltunen Thoren M."/>
            <person name="Johannesson H."/>
        </authorList>
    </citation>
    <scope>NUCLEOTIDE SEQUENCE</scope>
    <source>
        <strain evidence="2">CBS 731.68</strain>
    </source>
</reference>
<feature type="compositionally biased region" description="Low complexity" evidence="1">
    <location>
        <begin position="10"/>
        <end position="25"/>
    </location>
</feature>
<organism evidence="2 3">
    <name type="scientific">Parathielavia appendiculata</name>
    <dbReference type="NCBI Taxonomy" id="2587402"/>
    <lineage>
        <taxon>Eukaryota</taxon>
        <taxon>Fungi</taxon>
        <taxon>Dikarya</taxon>
        <taxon>Ascomycota</taxon>
        <taxon>Pezizomycotina</taxon>
        <taxon>Sordariomycetes</taxon>
        <taxon>Sordariomycetidae</taxon>
        <taxon>Sordariales</taxon>
        <taxon>Chaetomiaceae</taxon>
        <taxon>Parathielavia</taxon>
    </lineage>
</organism>
<evidence type="ECO:0000313" key="3">
    <source>
        <dbReference type="Proteomes" id="UP001302602"/>
    </source>
</evidence>
<reference evidence="2" key="2">
    <citation type="submission" date="2023-05" db="EMBL/GenBank/DDBJ databases">
        <authorList>
            <consortium name="Lawrence Berkeley National Laboratory"/>
            <person name="Steindorff A."/>
            <person name="Hensen N."/>
            <person name="Bonometti L."/>
            <person name="Westerberg I."/>
            <person name="Brannstrom I.O."/>
            <person name="Guillou S."/>
            <person name="Cros-Aarteil S."/>
            <person name="Calhoun S."/>
            <person name="Haridas S."/>
            <person name="Kuo A."/>
            <person name="Mondo S."/>
            <person name="Pangilinan J."/>
            <person name="Riley R."/>
            <person name="Labutti K."/>
            <person name="Andreopoulos B."/>
            <person name="Lipzen A."/>
            <person name="Chen C."/>
            <person name="Yanf M."/>
            <person name="Daum C."/>
            <person name="Ng V."/>
            <person name="Clum A."/>
            <person name="Ohm R."/>
            <person name="Martin F."/>
            <person name="Silar P."/>
            <person name="Natvig D."/>
            <person name="Lalanne C."/>
            <person name="Gautier V."/>
            <person name="Ament-Velasquez S.L."/>
            <person name="Kruys A."/>
            <person name="Hutchinson M.I."/>
            <person name="Powell A.J."/>
            <person name="Barry K."/>
            <person name="Miller A.N."/>
            <person name="Grigoriev I.V."/>
            <person name="Debuchy R."/>
            <person name="Gladieux P."/>
            <person name="Thoren M.H."/>
            <person name="Johannesson H."/>
        </authorList>
    </citation>
    <scope>NUCLEOTIDE SEQUENCE</scope>
    <source>
        <strain evidence="2">CBS 731.68</strain>
    </source>
</reference>
<dbReference type="Proteomes" id="UP001302602">
    <property type="component" value="Unassembled WGS sequence"/>
</dbReference>
<proteinExistence type="predicted"/>
<feature type="compositionally biased region" description="Polar residues" evidence="1">
    <location>
        <begin position="59"/>
        <end position="69"/>
    </location>
</feature>
<keyword evidence="3" id="KW-1185">Reference proteome</keyword>
<evidence type="ECO:0000313" key="2">
    <source>
        <dbReference type="EMBL" id="KAK4125620.1"/>
    </source>
</evidence>
<protein>
    <submittedName>
        <fullName evidence="2">Uncharacterized protein</fullName>
    </submittedName>
</protein>
<accession>A0AAN6U450</accession>
<dbReference type="EMBL" id="MU853225">
    <property type="protein sequence ID" value="KAK4125620.1"/>
    <property type="molecule type" value="Genomic_DNA"/>
</dbReference>
<gene>
    <name evidence="2" type="ORF">N657DRAFT_688346</name>
</gene>
<evidence type="ECO:0000256" key="1">
    <source>
        <dbReference type="SAM" id="MobiDB-lite"/>
    </source>
</evidence>
<dbReference type="GeneID" id="87833701"/>
<dbReference type="AlphaFoldDB" id="A0AAN6U450"/>
<feature type="region of interest" description="Disordered" evidence="1">
    <location>
        <begin position="1"/>
        <end position="83"/>
    </location>
</feature>